<evidence type="ECO:0000256" key="1">
    <source>
        <dbReference type="SAM" id="MobiDB-lite"/>
    </source>
</evidence>
<feature type="region of interest" description="Disordered" evidence="1">
    <location>
        <begin position="127"/>
        <end position="222"/>
    </location>
</feature>
<sequence length="324" mass="34193">MDFPPVKLKCLEQGETSIKKHLEEFLDLVHQTTFPDYCLSSFLYVELNATTRAQLSGKGPRGSFASYVDPLIPPPLSSVAPSQACWEPSPPGHEEPEAPPPAPECYKLPQSVALAPTPALLPPSTSEWTIGHLASPDSLGTSAPPRSDIASPPLRTVRCSPVLHPSAKSCSALPQASPPPSVAPTRPQTSGSLPRSQEVVAAAPSRPAGSSPSLHHLGSSAAQWAPSSPSSYPVIPMAALISVPPWLLPPSTPPWGTTLAVAWMNIQQPLLKAITWLSPPSSPPWTLVFHLLPVSRPPPEPPPASSARFTITSSTSRTPSGPPF</sequence>
<accession>A0A3N0YYM9</accession>
<keyword evidence="3" id="KW-1185">Reference proteome</keyword>
<feature type="compositionally biased region" description="Polar residues" evidence="1">
    <location>
        <begin position="186"/>
        <end position="195"/>
    </location>
</feature>
<organism evidence="2 3">
    <name type="scientific">Anabarilius grahami</name>
    <name type="common">Kanglang fish</name>
    <name type="synonym">Barilius grahami</name>
    <dbReference type="NCBI Taxonomy" id="495550"/>
    <lineage>
        <taxon>Eukaryota</taxon>
        <taxon>Metazoa</taxon>
        <taxon>Chordata</taxon>
        <taxon>Craniata</taxon>
        <taxon>Vertebrata</taxon>
        <taxon>Euteleostomi</taxon>
        <taxon>Actinopterygii</taxon>
        <taxon>Neopterygii</taxon>
        <taxon>Teleostei</taxon>
        <taxon>Ostariophysi</taxon>
        <taxon>Cypriniformes</taxon>
        <taxon>Xenocyprididae</taxon>
        <taxon>Xenocypridinae</taxon>
        <taxon>Xenocypridinae incertae sedis</taxon>
        <taxon>Anabarilius</taxon>
    </lineage>
</organism>
<feature type="compositionally biased region" description="Low complexity" evidence="1">
    <location>
        <begin position="305"/>
        <end position="324"/>
    </location>
</feature>
<dbReference type="Proteomes" id="UP000281406">
    <property type="component" value="Unassembled WGS sequence"/>
</dbReference>
<evidence type="ECO:0000313" key="3">
    <source>
        <dbReference type="Proteomes" id="UP000281406"/>
    </source>
</evidence>
<feature type="region of interest" description="Disordered" evidence="1">
    <location>
        <begin position="297"/>
        <end position="324"/>
    </location>
</feature>
<comment type="caution">
    <text evidence="2">The sequence shown here is derived from an EMBL/GenBank/DDBJ whole genome shotgun (WGS) entry which is preliminary data.</text>
</comment>
<feature type="region of interest" description="Disordered" evidence="1">
    <location>
        <begin position="79"/>
        <end position="103"/>
    </location>
</feature>
<dbReference type="EMBL" id="RJVU01019258">
    <property type="protein sequence ID" value="ROL50984.1"/>
    <property type="molecule type" value="Genomic_DNA"/>
</dbReference>
<evidence type="ECO:0000313" key="2">
    <source>
        <dbReference type="EMBL" id="ROL50984.1"/>
    </source>
</evidence>
<protein>
    <submittedName>
        <fullName evidence="2">Uncharacterized protein</fullName>
    </submittedName>
</protein>
<name>A0A3N0YYM9_ANAGA</name>
<gene>
    <name evidence="2" type="ORF">DPX16_14515</name>
</gene>
<reference evidence="2 3" key="1">
    <citation type="submission" date="2018-10" db="EMBL/GenBank/DDBJ databases">
        <title>Genome assembly for a Yunnan-Guizhou Plateau 3E fish, Anabarilius grahami (Regan), and its evolutionary and genetic applications.</title>
        <authorList>
            <person name="Jiang W."/>
        </authorList>
    </citation>
    <scope>NUCLEOTIDE SEQUENCE [LARGE SCALE GENOMIC DNA]</scope>
    <source>
        <strain evidence="2">AG-KIZ</strain>
        <tissue evidence="2">Muscle</tissue>
    </source>
</reference>
<feature type="compositionally biased region" description="Low complexity" evidence="1">
    <location>
        <begin position="201"/>
        <end position="222"/>
    </location>
</feature>
<dbReference type="AlphaFoldDB" id="A0A3N0YYM9"/>
<proteinExistence type="predicted"/>